<keyword evidence="3" id="KW-0677">Repeat</keyword>
<dbReference type="Gene3D" id="3.30.160.60">
    <property type="entry name" value="Classic Zinc Finger"/>
    <property type="match status" value="5"/>
</dbReference>
<evidence type="ECO:0000313" key="12">
    <source>
        <dbReference type="EMBL" id="EDP33477.1"/>
    </source>
</evidence>
<keyword evidence="7" id="KW-0804">Transcription</keyword>
<feature type="region of interest" description="Disordered" evidence="10">
    <location>
        <begin position="1247"/>
        <end position="1281"/>
    </location>
</feature>
<dbReference type="PROSITE" id="PS00028">
    <property type="entry name" value="ZINC_FINGER_C2H2_1"/>
    <property type="match status" value="7"/>
</dbReference>
<evidence type="ECO:0000256" key="5">
    <source>
        <dbReference type="ARBA" id="ARBA00022833"/>
    </source>
</evidence>
<feature type="region of interest" description="Disordered" evidence="10">
    <location>
        <begin position="482"/>
        <end position="502"/>
    </location>
</feature>
<dbReference type="GO" id="GO:0005634">
    <property type="term" value="C:nucleus"/>
    <property type="evidence" value="ECO:0007669"/>
    <property type="project" value="UniProtKB-SubCell"/>
</dbReference>
<keyword evidence="6" id="KW-0805">Transcription regulation</keyword>
<keyword evidence="5" id="KW-0862">Zinc</keyword>
<evidence type="ECO:0000256" key="8">
    <source>
        <dbReference type="ARBA" id="ARBA00023242"/>
    </source>
</evidence>
<name>A8PPE0_BRUMA</name>
<feature type="domain" description="C2H2-type" evidence="11">
    <location>
        <begin position="1645"/>
        <end position="1672"/>
    </location>
</feature>
<feature type="region of interest" description="Disordered" evidence="10">
    <location>
        <begin position="1398"/>
        <end position="1434"/>
    </location>
</feature>
<dbReference type="SMART" id="SM00355">
    <property type="entry name" value="ZnF_C2H2"/>
    <property type="match status" value="10"/>
</dbReference>
<feature type="domain" description="C2H2-type" evidence="11">
    <location>
        <begin position="1101"/>
        <end position="1124"/>
    </location>
</feature>
<dbReference type="Pfam" id="PF13912">
    <property type="entry name" value="zf-C2H2_6"/>
    <property type="match status" value="2"/>
</dbReference>
<dbReference type="SUPFAM" id="SSF57667">
    <property type="entry name" value="beta-beta-alpha zinc fingers"/>
    <property type="match status" value="4"/>
</dbReference>
<feature type="compositionally biased region" description="Polar residues" evidence="10">
    <location>
        <begin position="1271"/>
        <end position="1281"/>
    </location>
</feature>
<dbReference type="EMBL" id="DS239393">
    <property type="protein sequence ID" value="EDP33477.1"/>
    <property type="molecule type" value="Genomic_DNA"/>
</dbReference>
<feature type="domain" description="C2H2-type" evidence="11">
    <location>
        <begin position="830"/>
        <end position="857"/>
    </location>
</feature>
<dbReference type="InterPro" id="IPR003604">
    <property type="entry name" value="Matrin/U1-like-C_Znf_C2H2"/>
</dbReference>
<dbReference type="InterPro" id="IPR036236">
    <property type="entry name" value="Znf_C2H2_sf"/>
</dbReference>
<evidence type="ECO:0000256" key="7">
    <source>
        <dbReference type="ARBA" id="ARBA00023163"/>
    </source>
</evidence>
<dbReference type="GO" id="GO:1902000">
    <property type="term" value="P:homogentisate catabolic process"/>
    <property type="evidence" value="ECO:0007669"/>
    <property type="project" value="TreeGrafter"/>
</dbReference>
<dbReference type="Pfam" id="PF00096">
    <property type="entry name" value="zf-C2H2"/>
    <property type="match status" value="3"/>
</dbReference>
<feature type="compositionally biased region" description="Basic and acidic residues" evidence="10">
    <location>
        <begin position="887"/>
        <end position="903"/>
    </location>
</feature>
<dbReference type="FunFam" id="3.30.160.60:FF:000594">
    <property type="entry name" value="Transcription factor HIVEP2"/>
    <property type="match status" value="1"/>
</dbReference>
<reference evidence="12" key="1">
    <citation type="journal article" date="2007" name="Science">
        <title>Draft genome of the filarial nematode parasite Brugia malayi.</title>
        <authorList>
            <person name="Ghedin E."/>
            <person name="Wang S."/>
            <person name="Spiro D."/>
            <person name="Caler E."/>
            <person name="Zhao Q."/>
            <person name="Crabtree J."/>
            <person name="Allen J.E."/>
            <person name="Delcher A.L."/>
            <person name="Guiliano D.B."/>
            <person name="Miranda-Saavedra D."/>
            <person name="Angiuoli S.V."/>
            <person name="Creasy T."/>
            <person name="Amedeo P."/>
            <person name="Haas B."/>
            <person name="El-Sayed N.M."/>
            <person name="Wortman J.R."/>
            <person name="Feldblyum T."/>
            <person name="Tallon L."/>
            <person name="Schatz M."/>
            <person name="Shumway M."/>
            <person name="Koo H."/>
            <person name="Salzberg S.L."/>
            <person name="Schobel S."/>
            <person name="Pertea M."/>
            <person name="Pop M."/>
            <person name="White O."/>
            <person name="Barton G.J."/>
            <person name="Carlow C.K."/>
            <person name="Crawford M.J."/>
            <person name="Daub J."/>
            <person name="Dimmic M.W."/>
            <person name="Estes C.F."/>
            <person name="Foster J.M."/>
            <person name="Ganatra M."/>
            <person name="Gregory W.F."/>
            <person name="Johnson N.M."/>
            <person name="Jin J."/>
            <person name="Komuniecki R."/>
            <person name="Korf I."/>
            <person name="Kumar S."/>
            <person name="Laney S."/>
            <person name="Li B.W."/>
            <person name="Li W."/>
            <person name="Lindblom T.H."/>
            <person name="Lustigman S."/>
            <person name="Ma D."/>
            <person name="Maina C.V."/>
            <person name="Martin D.M."/>
            <person name="McCarter J.P."/>
            <person name="McReynolds L."/>
            <person name="Mitreva M."/>
            <person name="Nutman T.B."/>
            <person name="Parkinson J."/>
            <person name="Peregrin-Alvarez J.M."/>
            <person name="Poole C."/>
            <person name="Ren Q."/>
            <person name="Saunders L."/>
            <person name="Sluder A.E."/>
            <person name="Smith K."/>
            <person name="Stanke M."/>
            <person name="Unnasch T.R."/>
            <person name="Ware J."/>
            <person name="Wei A.D."/>
            <person name="Weil G."/>
            <person name="Williams D.J."/>
            <person name="Zhang Y."/>
            <person name="Williams S.A."/>
            <person name="Fraser-Liggett C."/>
            <person name="Slatko B."/>
            <person name="Blaxter M.L."/>
            <person name="Scott A.L."/>
        </authorList>
    </citation>
    <scope>NUCLEOTIDE SEQUENCE [LARGE SCALE GENOMIC DNA]</scope>
</reference>
<evidence type="ECO:0000256" key="3">
    <source>
        <dbReference type="ARBA" id="ARBA00022737"/>
    </source>
</evidence>
<evidence type="ECO:0000256" key="6">
    <source>
        <dbReference type="ARBA" id="ARBA00023015"/>
    </source>
</evidence>
<dbReference type="InterPro" id="IPR005959">
    <property type="entry name" value="Fumarylacetoacetase"/>
</dbReference>
<dbReference type="GO" id="GO:0006572">
    <property type="term" value="P:L-tyrosine catabolic process"/>
    <property type="evidence" value="ECO:0007669"/>
    <property type="project" value="TreeGrafter"/>
</dbReference>
<evidence type="ECO:0000256" key="2">
    <source>
        <dbReference type="ARBA" id="ARBA00022723"/>
    </source>
</evidence>
<feature type="domain" description="C2H2-type" evidence="11">
    <location>
        <begin position="858"/>
        <end position="887"/>
    </location>
</feature>
<dbReference type="FunFam" id="3.30.160.60:FF:000145">
    <property type="entry name" value="Zinc finger protein 574"/>
    <property type="match status" value="1"/>
</dbReference>
<accession>A8PPE0</accession>
<feature type="compositionally biased region" description="Low complexity" evidence="10">
    <location>
        <begin position="1254"/>
        <end position="1270"/>
    </location>
</feature>
<evidence type="ECO:0000256" key="1">
    <source>
        <dbReference type="ARBA" id="ARBA00004123"/>
    </source>
</evidence>
<gene>
    <name evidence="12" type="ORF">Bm1_30770</name>
</gene>
<feature type="region of interest" description="Disordered" evidence="10">
    <location>
        <begin position="874"/>
        <end position="903"/>
    </location>
</feature>
<evidence type="ECO:0000256" key="10">
    <source>
        <dbReference type="SAM" id="MobiDB-lite"/>
    </source>
</evidence>
<feature type="domain" description="C2H2-type" evidence="11">
    <location>
        <begin position="1673"/>
        <end position="1700"/>
    </location>
</feature>
<feature type="domain" description="C2H2-type" evidence="11">
    <location>
        <begin position="1067"/>
        <end position="1089"/>
    </location>
</feature>
<protein>
    <submittedName>
        <fullName evidence="12">Zinc finger, C2H2 type family protein</fullName>
    </submittedName>
</protein>
<keyword evidence="2" id="KW-0479">Metal-binding</keyword>
<dbReference type="PANTHER" id="PTHR43069:SF2">
    <property type="entry name" value="FUMARYLACETOACETASE"/>
    <property type="match status" value="1"/>
</dbReference>
<feature type="region of interest" description="Disordered" evidence="10">
    <location>
        <begin position="915"/>
        <end position="944"/>
    </location>
</feature>
<feature type="domain" description="C2H2-type" evidence="11">
    <location>
        <begin position="1157"/>
        <end position="1186"/>
    </location>
</feature>
<dbReference type="GO" id="GO:0008270">
    <property type="term" value="F:zinc ion binding"/>
    <property type="evidence" value="ECO:0007669"/>
    <property type="project" value="UniProtKB-KW"/>
</dbReference>
<organism evidence="12">
    <name type="scientific">Brugia malayi</name>
    <name type="common">Filarial nematode worm</name>
    <dbReference type="NCBI Taxonomy" id="6279"/>
    <lineage>
        <taxon>Eukaryota</taxon>
        <taxon>Metazoa</taxon>
        <taxon>Ecdysozoa</taxon>
        <taxon>Nematoda</taxon>
        <taxon>Chromadorea</taxon>
        <taxon>Rhabditida</taxon>
        <taxon>Spirurina</taxon>
        <taxon>Spiruromorpha</taxon>
        <taxon>Filarioidea</taxon>
        <taxon>Onchocercidae</taxon>
        <taxon>Brugia</taxon>
    </lineage>
</organism>
<dbReference type="GO" id="GO:0003676">
    <property type="term" value="F:nucleic acid binding"/>
    <property type="evidence" value="ECO:0007669"/>
    <property type="project" value="InterPro"/>
</dbReference>
<evidence type="ECO:0000256" key="4">
    <source>
        <dbReference type="ARBA" id="ARBA00022771"/>
    </source>
</evidence>
<keyword evidence="8" id="KW-0539">Nucleus</keyword>
<feature type="compositionally biased region" description="Basic residues" evidence="10">
    <location>
        <begin position="877"/>
        <end position="886"/>
    </location>
</feature>
<evidence type="ECO:0000259" key="11">
    <source>
        <dbReference type="PROSITE" id="PS50157"/>
    </source>
</evidence>
<proteinExistence type="predicted"/>
<dbReference type="InterPro" id="IPR013087">
    <property type="entry name" value="Znf_C2H2_type"/>
</dbReference>
<feature type="domain" description="C2H2-type" evidence="11">
    <location>
        <begin position="1474"/>
        <end position="1498"/>
    </location>
</feature>
<dbReference type="GO" id="GO:0006559">
    <property type="term" value="P:L-phenylalanine catabolic process"/>
    <property type="evidence" value="ECO:0007669"/>
    <property type="project" value="TreeGrafter"/>
</dbReference>
<sequence>MAFVSGVGGGGGGGAGIGGIGNGLPTVTQSVATPCGIPSASLRPQDAQAMSPRGAASLSTAALAAAQVSATPIPAAHLLYQQFLSAGAVAAQSQLLQGTAAAVAVSQTAQSLPPGQILPQAAAAAAAAAANAVVVAAQQQQSVPSQQQQTASAPQSQQQQNQAFVLANAAQALAINQLLLQQNPLQQQVQAALAQLLNPFAYYQPHLTALLQQNQLTAASHIQQSQQPSQIQVQNGIGTPVAVQQQQKMIENLLAEQVVRNPTAHDKIDISQPVVADNRNVGLLTSAESVKEHISRLISENEAILEQNPGLIKRRPYHRQVGSQSSVELETGIRSQSNSPGLRDVRLQFTHSQSFYESHKPLPVRVAGGPLTNGHPIVKAPEKCICNYCELKFPNDAALVAHEIRCSKRAELHSQTISSSASSSTVAAAHFQLVQQQNPVNTMMVDRAGRKTNTCNSSSIGSSVLHENRHPLKRRLLAAAEHLDESQASTSKTPKLDTPKPSMNITNPVCISLPATHYKAPVVSQRSFNSSSSVTVISETSVPATQTLIMVSSHPTNQLVASKNVQTYQRIYPVSTIPQSSSAAANKPYILTLNDVSTGRNDGISRRSRMRNITTETFATLNKPQPMFCEHKPKLSMYSNWQQSTVDSEEAKLNLLYISTCSTKPRIGVKQLWRYTTALREMGVLKVTHSSFWDYSTKIRLRQNAAATATAVTPINSQAVIATFVQERSSIMTSTSTTVSATNVTTFVPPSNNPKGRSDNDSNISDKENMAMAERDRNALTSLEEITDKQQSQRAQVTSESVKTLSQKIVGGYFSNEVYVYVRGRGRGRYVCGRCGIRCKKPSMLKKHIKSHSDIRPYGCKQCNFNFKTKGNLTKHLQSKTHRRRMAEKEKQKISEQDSDSDHDRLEIASLSGTASTFSNDPLSDDECSSDEELRPPCNDKNNMYRKFGQENTLMERTAHTPPMLWIVGETVFDWSIPNCLRSCHSAPPSARYPSEGRNQQKLLETNFLLKKDISEDICSSEVKQSTTCAVQTLVPTTSGCPQLHSLSSFLTEQQPSVGAFFAKETMICDICKRVFRSSTEMTLHRKIHLIGPSNSRIRCYQCSECKYSVRSRNALQRHMEERHGIVENLQTEQLIDSDNGMEEANTNLSSMNPRSFMCTDCNIGFRKHGILAKHLRSKTHVMKLESLRIIPEDSLSLITRKEGGVYLNEIDTTDCERARQSILGIISTLRDSNALEFREQISHLPAPLQHTANNSSSNSHNTINNSYSSQQLKIQRSPVSSTSQSFIENKRLLTSQQHTLKRPDTLTTKMMIEMSPRKCDMTMSQRKADELNGKSITANVWMPPKLDVNSVLVPVILYSPSSLPLFARSQKTSTTRTFTSDRRSADIISRSTVDSAALSDNGSSVRSDEANSEGAGRSESSTPTQRVLAGTAPSPLLPASTRCNLCEVNYESSFDLQVHLHADHVMLRDGKDFCCPKKQCDKVYPSRENLRQHIAAHYHGSVITSLSDSRDEIESAVMVLSDVSDTSIVLHRKPTNLTHGQHMHSLPNHNPNVLEESHAACSKTSNCSSTVILSIDSGVASKETAVTSNGLIKQRQPTKLNEVEKANGCGILDAAIQDRKWSTSTQATVTSTSFISAATISATLPCAICGQSFPDAFALQRHWLSHVCDRPHICKQCDAGFTTADALNSHTLTHQNNRRER</sequence>
<evidence type="ECO:0000256" key="9">
    <source>
        <dbReference type="PROSITE-ProRule" id="PRU00042"/>
    </source>
</evidence>
<dbReference type="SMART" id="SM00451">
    <property type="entry name" value="ZnF_U1"/>
    <property type="match status" value="4"/>
</dbReference>
<keyword evidence="4 9" id="KW-0863">Zinc-finger</keyword>
<comment type="subcellular location">
    <subcellularLocation>
        <location evidence="1">Nucleus</location>
    </subcellularLocation>
</comment>
<dbReference type="GO" id="GO:0004334">
    <property type="term" value="F:fumarylacetoacetase activity"/>
    <property type="evidence" value="ECO:0007669"/>
    <property type="project" value="InterPro"/>
</dbReference>
<dbReference type="PANTHER" id="PTHR43069">
    <property type="entry name" value="FUMARYLACETOACETASE"/>
    <property type="match status" value="1"/>
</dbReference>
<dbReference type="Pfam" id="PF12874">
    <property type="entry name" value="zf-met"/>
    <property type="match status" value="1"/>
</dbReference>
<dbReference type="PROSITE" id="PS50157">
    <property type="entry name" value="ZINC_FINGER_C2H2_2"/>
    <property type="match status" value="8"/>
</dbReference>